<protein>
    <submittedName>
        <fullName evidence="1">Uncharacterized protein</fullName>
    </submittedName>
</protein>
<dbReference type="EMBL" id="JACEIQ010000006">
    <property type="protein sequence ID" value="MBA4494282.1"/>
    <property type="molecule type" value="Genomic_DNA"/>
</dbReference>
<dbReference type="Proteomes" id="UP000535491">
    <property type="component" value="Unassembled WGS sequence"/>
</dbReference>
<reference evidence="1 2" key="1">
    <citation type="submission" date="2020-07" db="EMBL/GenBank/DDBJ databases">
        <authorList>
            <person name="Feng H."/>
        </authorList>
    </citation>
    <scope>NUCLEOTIDE SEQUENCE [LARGE SCALE GENOMIC DNA]</scope>
    <source>
        <strain evidence="2">s-10</strain>
    </source>
</reference>
<comment type="caution">
    <text evidence="1">The sequence shown here is derived from an EMBL/GenBank/DDBJ whole genome shotgun (WGS) entry which is preliminary data.</text>
</comment>
<evidence type="ECO:0000313" key="2">
    <source>
        <dbReference type="Proteomes" id="UP000535491"/>
    </source>
</evidence>
<dbReference type="AlphaFoldDB" id="A0A7W2A8L3"/>
<gene>
    <name evidence="1" type="ORF">H1191_08185</name>
</gene>
<dbReference type="RefSeq" id="WP_181751523.1">
    <property type="nucleotide sequence ID" value="NZ_JACEIQ010000006.1"/>
</dbReference>
<accession>A0A7W2A8L3</accession>
<proteinExistence type="predicted"/>
<sequence>MQLTDALFNWLQIQIVWEARSSDRSARDTVLFFEEILREDHQVEKLEKKIDGDHYVIKYEQNGSAKSQTYPREAAEKLLKDILAEPKYNQSFE</sequence>
<organism evidence="1 2">
    <name type="scientific">Paenactinomyces guangxiensis</name>
    <dbReference type="NCBI Taxonomy" id="1490290"/>
    <lineage>
        <taxon>Bacteria</taxon>
        <taxon>Bacillati</taxon>
        <taxon>Bacillota</taxon>
        <taxon>Bacilli</taxon>
        <taxon>Bacillales</taxon>
        <taxon>Thermoactinomycetaceae</taxon>
        <taxon>Paenactinomyces</taxon>
    </lineage>
</organism>
<evidence type="ECO:0000313" key="1">
    <source>
        <dbReference type="EMBL" id="MBA4494282.1"/>
    </source>
</evidence>
<keyword evidence="2" id="KW-1185">Reference proteome</keyword>
<name>A0A7W2A8L3_9BACL</name>